<reference evidence="1 3" key="1">
    <citation type="journal article" date="2015" name="Genome Biol. Evol.">
        <title>Comparative Genomics of a Bacterivorous Green Alga Reveals Evolutionary Causalities and Consequences of Phago-Mixotrophic Mode of Nutrition.</title>
        <authorList>
            <person name="Burns J.A."/>
            <person name="Paasch A."/>
            <person name="Narechania A."/>
            <person name="Kim E."/>
        </authorList>
    </citation>
    <scope>NUCLEOTIDE SEQUENCE [LARGE SCALE GENOMIC DNA]</scope>
    <source>
        <strain evidence="1">PLY_AMNH</strain>
    </source>
</reference>
<evidence type="ECO:0000313" key="3">
    <source>
        <dbReference type="Proteomes" id="UP001190700"/>
    </source>
</evidence>
<protein>
    <submittedName>
        <fullName evidence="1">Uncharacterized protein</fullName>
    </submittedName>
</protein>
<dbReference type="EMBL" id="LGRX02027444">
    <property type="protein sequence ID" value="KAK3249350.1"/>
    <property type="molecule type" value="Genomic_DNA"/>
</dbReference>
<gene>
    <name evidence="1" type="ORF">CYMTET_41215</name>
    <name evidence="2" type="ORF">CYMTET_9972</name>
</gene>
<organism evidence="1 3">
    <name type="scientific">Cymbomonas tetramitiformis</name>
    <dbReference type="NCBI Taxonomy" id="36881"/>
    <lineage>
        <taxon>Eukaryota</taxon>
        <taxon>Viridiplantae</taxon>
        <taxon>Chlorophyta</taxon>
        <taxon>Pyramimonadophyceae</taxon>
        <taxon>Pyramimonadales</taxon>
        <taxon>Pyramimonadaceae</taxon>
        <taxon>Cymbomonas</taxon>
    </lineage>
</organism>
<name>A0AAE0C8B2_9CHLO</name>
<proteinExistence type="predicted"/>
<evidence type="ECO:0000313" key="2">
    <source>
        <dbReference type="EMBL" id="KAK3282281.1"/>
    </source>
</evidence>
<evidence type="ECO:0000313" key="1">
    <source>
        <dbReference type="EMBL" id="KAK3249350.1"/>
    </source>
</evidence>
<accession>A0AAE0C8B2</accession>
<reference evidence="1" key="2">
    <citation type="submission" date="2023-06" db="EMBL/GenBank/DDBJ databases">
        <title>Long-read-based genome assembly of the green algal bacterivore Cymbomonas tetramitiformis.</title>
        <authorList>
            <person name="Gyaltshen Y."/>
            <person name="Rozenberg A."/>
            <person name="Paasch A."/>
            <person name="Burns J.A."/>
            <person name="Warring S."/>
            <person name="Larson R."/>
            <person name="Maurer-Alcala X."/>
            <person name="Dacks J."/>
            <person name="Kim E."/>
        </authorList>
    </citation>
    <scope>NUCLEOTIDE SEQUENCE</scope>
    <source>
        <strain evidence="1">PLY_AMNH</strain>
    </source>
</reference>
<comment type="caution">
    <text evidence="1">The sequence shown here is derived from an EMBL/GenBank/DDBJ whole genome shotgun (WGS) entry which is preliminary data.</text>
</comment>
<dbReference type="EMBL" id="LGRX02003396">
    <property type="protein sequence ID" value="KAK3282281.1"/>
    <property type="molecule type" value="Genomic_DNA"/>
</dbReference>
<keyword evidence="3" id="KW-1185">Reference proteome</keyword>
<dbReference type="Proteomes" id="UP001190700">
    <property type="component" value="Unassembled WGS sequence"/>
</dbReference>
<sequence length="115" mass="12658">MLENFAVESDDETVGSEFSPENAPVLFHAVTQSPTDKAVVNRAPTPLLIFQQRYGSVAVNIRKNRFFELGSKSDAALEDLPKFDSGLFHHLFLAVALGIVEEDLVLEISVPSLKD</sequence>
<dbReference type="AlphaFoldDB" id="A0AAE0C8B2"/>